<dbReference type="Proteomes" id="UP000675747">
    <property type="component" value="Unassembled WGS sequence"/>
</dbReference>
<evidence type="ECO:0000313" key="8">
    <source>
        <dbReference type="Proteomes" id="UP000675747"/>
    </source>
</evidence>
<dbReference type="SUPFAM" id="SSF64518">
    <property type="entry name" value="Phase 1 flagellin"/>
    <property type="match status" value="1"/>
</dbReference>
<dbReference type="InterPro" id="IPR046358">
    <property type="entry name" value="Flagellin_C"/>
</dbReference>
<keyword evidence="7" id="KW-0969">Cilium</keyword>
<dbReference type="InterPro" id="IPR042187">
    <property type="entry name" value="Flagellin_C_sub2"/>
</dbReference>
<dbReference type="AlphaFoldDB" id="A0AAP2CB61"/>
<keyword evidence="7" id="KW-0282">Flagellum</keyword>
<keyword evidence="2 4" id="KW-0964">Secreted</keyword>
<evidence type="ECO:0000256" key="1">
    <source>
        <dbReference type="ARBA" id="ARBA00005709"/>
    </source>
</evidence>
<evidence type="ECO:0000313" key="7">
    <source>
        <dbReference type="EMBL" id="MBS7457205.1"/>
    </source>
</evidence>
<evidence type="ECO:0000256" key="3">
    <source>
        <dbReference type="ARBA" id="ARBA00023143"/>
    </source>
</evidence>
<comment type="similarity">
    <text evidence="1 4">Belongs to the bacterial flagellin family.</text>
</comment>
<dbReference type="InterPro" id="IPR001492">
    <property type="entry name" value="Flagellin"/>
</dbReference>
<feature type="domain" description="Flagellin N-terminal" evidence="5">
    <location>
        <begin position="4"/>
        <end position="141"/>
    </location>
</feature>
<organism evidence="7 8">
    <name type="scientific">Coralloluteibacterium stylophorae</name>
    <dbReference type="NCBI Taxonomy" id="1776034"/>
    <lineage>
        <taxon>Bacteria</taxon>
        <taxon>Pseudomonadati</taxon>
        <taxon>Pseudomonadota</taxon>
        <taxon>Gammaproteobacteria</taxon>
        <taxon>Lysobacterales</taxon>
        <taxon>Lysobacteraceae</taxon>
        <taxon>Coralloluteibacterium</taxon>
    </lineage>
</organism>
<keyword evidence="7" id="KW-0966">Cell projection</keyword>
<comment type="subcellular location">
    <subcellularLocation>
        <location evidence="4">Secreted</location>
    </subcellularLocation>
    <subcellularLocation>
        <location evidence="4">Bacterial flagellum</location>
    </subcellularLocation>
</comment>
<feature type="domain" description="Flagellin C-terminal" evidence="6">
    <location>
        <begin position="303"/>
        <end position="386"/>
    </location>
</feature>
<accession>A0AAP2CB61</accession>
<sequence length="387" mass="39747">MQVINTNVMSLNSQRHLNNSSSALATSIERLSSGSRINSAKDDAAGLAISERFTTQIRGMDQAARNANDGISLAQTAEGALGEIGNNLQRIRELAVQSRNATNSASDREALDAEVTQLKAEIQRVAEQTEFNGTKLLDGTFSDAVFQVGANQGQTITVDAIANANTAQLGSWTSPSTTTYTQTTAAATATAFATGMSLDINGVTISTADGAADAAAATTALVAAFDAAKANPANTALANVTMAADGSITSTDQNLTLANLTNVSGVAAGTTAGTPSTVAGTAQTGFETENVLTTDAADRMILAMDAALNAVNASRADLGAVQNRFTSVVANLQTSSENLSASRSRIKDADFAKETAEMTRTQILQQAGTAMLAQANQAPQGVMSLLR</sequence>
<dbReference type="GO" id="GO:0005198">
    <property type="term" value="F:structural molecule activity"/>
    <property type="evidence" value="ECO:0007669"/>
    <property type="project" value="UniProtKB-UniRule"/>
</dbReference>
<dbReference type="GO" id="GO:0005576">
    <property type="term" value="C:extracellular region"/>
    <property type="evidence" value="ECO:0007669"/>
    <property type="project" value="UniProtKB-SubCell"/>
</dbReference>
<protein>
    <recommendedName>
        <fullName evidence="4">Flagellin</fullName>
    </recommendedName>
</protein>
<dbReference type="PRINTS" id="PR00207">
    <property type="entry name" value="FLAGELLIN"/>
</dbReference>
<dbReference type="EMBL" id="JAGQFT020000005">
    <property type="protein sequence ID" value="MBS7457205.1"/>
    <property type="molecule type" value="Genomic_DNA"/>
</dbReference>
<dbReference type="NCBIfam" id="NF006467">
    <property type="entry name" value="PRK08869.1-2"/>
    <property type="match status" value="1"/>
</dbReference>
<keyword evidence="3 4" id="KW-0975">Bacterial flagellum</keyword>
<dbReference type="Gene3D" id="6.10.10.10">
    <property type="entry name" value="Flagellar export chaperone, C-terminal domain"/>
    <property type="match status" value="1"/>
</dbReference>
<dbReference type="GO" id="GO:0009288">
    <property type="term" value="C:bacterial-type flagellum"/>
    <property type="evidence" value="ECO:0007669"/>
    <property type="project" value="UniProtKB-SubCell"/>
</dbReference>
<keyword evidence="8" id="KW-1185">Reference proteome</keyword>
<dbReference type="RefSeq" id="WP_213173612.1">
    <property type="nucleotide sequence ID" value="NZ_JAGQFT020000005.1"/>
</dbReference>
<proteinExistence type="inferred from homology"/>
<comment type="caution">
    <text evidence="7">The sequence shown here is derived from an EMBL/GenBank/DDBJ whole genome shotgun (WGS) entry which is preliminary data.</text>
</comment>
<gene>
    <name evidence="7" type="ORF">KB893_008655</name>
</gene>
<dbReference type="Gene3D" id="3.30.70.2120">
    <property type="match status" value="1"/>
</dbReference>
<evidence type="ECO:0000256" key="2">
    <source>
        <dbReference type="ARBA" id="ARBA00022525"/>
    </source>
</evidence>
<evidence type="ECO:0000256" key="4">
    <source>
        <dbReference type="RuleBase" id="RU362073"/>
    </source>
</evidence>
<comment type="function">
    <text evidence="4">Flagellin is the subunit protein which polymerizes to form the filaments of bacterial flagella.</text>
</comment>
<dbReference type="Pfam" id="PF00669">
    <property type="entry name" value="Flagellin_N"/>
    <property type="match status" value="1"/>
</dbReference>
<dbReference type="Gene3D" id="1.20.1330.10">
    <property type="entry name" value="f41 fragment of flagellin, N-terminal domain"/>
    <property type="match status" value="1"/>
</dbReference>
<reference evidence="7 8" key="1">
    <citation type="journal article" date="2021" name="Microbiol. Resour. Announc.">
        <title>Draft Genome Sequence of Coralloluteibacterium stylophorae LMG 29479T.</title>
        <authorList>
            <person name="Karlyshev A.V."/>
            <person name="Kudryashova E.B."/>
            <person name="Ariskina E.V."/>
            <person name="Conroy A.P."/>
            <person name="Abidueva E.Y."/>
        </authorList>
    </citation>
    <scope>NUCLEOTIDE SEQUENCE [LARGE SCALE GENOMIC DNA]</scope>
    <source>
        <strain evidence="7 8">LMG 29479</strain>
    </source>
</reference>
<name>A0AAP2CB61_9GAMM</name>
<evidence type="ECO:0000259" key="6">
    <source>
        <dbReference type="Pfam" id="PF00700"/>
    </source>
</evidence>
<dbReference type="PANTHER" id="PTHR42792">
    <property type="entry name" value="FLAGELLIN"/>
    <property type="match status" value="1"/>
</dbReference>
<dbReference type="PANTHER" id="PTHR42792:SF2">
    <property type="entry name" value="FLAGELLIN"/>
    <property type="match status" value="1"/>
</dbReference>
<evidence type="ECO:0000259" key="5">
    <source>
        <dbReference type="Pfam" id="PF00669"/>
    </source>
</evidence>
<dbReference type="Pfam" id="PF00700">
    <property type="entry name" value="Flagellin_C"/>
    <property type="match status" value="1"/>
</dbReference>
<dbReference type="InterPro" id="IPR001029">
    <property type="entry name" value="Flagellin_N"/>
</dbReference>